<dbReference type="EMBL" id="JASBAO010000001">
    <property type="protein sequence ID" value="MDI2091670.1"/>
    <property type="molecule type" value="Genomic_DNA"/>
</dbReference>
<dbReference type="Proteomes" id="UP001431634">
    <property type="component" value="Unassembled WGS sequence"/>
</dbReference>
<reference evidence="1" key="1">
    <citation type="submission" date="2023-05" db="EMBL/GenBank/DDBJ databases">
        <title>Whole genome sequence of Commensalibacter sp.</title>
        <authorList>
            <person name="Charoenyingcharoen P."/>
            <person name="Yukphan P."/>
        </authorList>
    </citation>
    <scope>NUCLEOTIDE SEQUENCE</scope>
    <source>
        <strain evidence="1">TBRC 16381</strain>
    </source>
</reference>
<gene>
    <name evidence="1" type="ORF">QJV27_09875</name>
</gene>
<dbReference type="RefSeq" id="WP_281448757.1">
    <property type="nucleotide sequence ID" value="NZ_JASBAO010000001.1"/>
</dbReference>
<name>A0ABT6Q3G4_9PROT</name>
<sequence>MAIVKSTKKQESLFGNEIKNSVSKIRKNIKEGNQKSPLEVMVYIMNKSLEDQNYDLALNVAYKVAPYLHAKLNESKLEVTNLKRPEEMTDEELQIFIGESKTSSSK</sequence>
<accession>A0ABT6Q3G4</accession>
<comment type="caution">
    <text evidence="1">The sequence shown here is derived from an EMBL/GenBank/DDBJ whole genome shotgun (WGS) entry which is preliminary data.</text>
</comment>
<organism evidence="1 2">
    <name type="scientific">Commensalibacter oyaizuii</name>
    <dbReference type="NCBI Taxonomy" id="3043873"/>
    <lineage>
        <taxon>Bacteria</taxon>
        <taxon>Pseudomonadati</taxon>
        <taxon>Pseudomonadota</taxon>
        <taxon>Alphaproteobacteria</taxon>
        <taxon>Acetobacterales</taxon>
        <taxon>Acetobacteraceae</taxon>
    </lineage>
</organism>
<evidence type="ECO:0000313" key="2">
    <source>
        <dbReference type="Proteomes" id="UP001431634"/>
    </source>
</evidence>
<protein>
    <submittedName>
        <fullName evidence="1">Uncharacterized protein</fullName>
    </submittedName>
</protein>
<evidence type="ECO:0000313" key="1">
    <source>
        <dbReference type="EMBL" id="MDI2091670.1"/>
    </source>
</evidence>
<proteinExistence type="predicted"/>
<keyword evidence="2" id="KW-1185">Reference proteome</keyword>